<evidence type="ECO:0000256" key="6">
    <source>
        <dbReference type="ARBA" id="ARBA00023136"/>
    </source>
</evidence>
<keyword evidence="3" id="KW-1003">Cell membrane</keyword>
<evidence type="ECO:0000259" key="8">
    <source>
        <dbReference type="PROSITE" id="PS50928"/>
    </source>
</evidence>
<feature type="transmembrane region" description="Helical" evidence="7">
    <location>
        <begin position="140"/>
        <end position="163"/>
    </location>
</feature>
<reference evidence="10" key="1">
    <citation type="submission" date="2016-10" db="EMBL/GenBank/DDBJ databases">
        <authorList>
            <person name="Varghese N."/>
            <person name="Submissions S."/>
        </authorList>
    </citation>
    <scope>NUCLEOTIDE SEQUENCE [LARGE SCALE GENOMIC DNA]</scope>
    <source>
        <strain evidence="10">ATCC 700379</strain>
    </source>
</reference>
<dbReference type="Proteomes" id="UP000198752">
    <property type="component" value="Unassembled WGS sequence"/>
</dbReference>
<dbReference type="InterPro" id="IPR000515">
    <property type="entry name" value="MetI-like"/>
</dbReference>
<keyword evidence="2 7" id="KW-0813">Transport</keyword>
<dbReference type="OrthoDB" id="8557224at2"/>
<keyword evidence="10" id="KW-1185">Reference proteome</keyword>
<dbReference type="PROSITE" id="PS50928">
    <property type="entry name" value="ABC_TM1"/>
    <property type="match status" value="1"/>
</dbReference>
<dbReference type="GO" id="GO:0055085">
    <property type="term" value="P:transmembrane transport"/>
    <property type="evidence" value="ECO:0007669"/>
    <property type="project" value="InterPro"/>
</dbReference>
<keyword evidence="5 7" id="KW-1133">Transmembrane helix</keyword>
<feature type="transmembrane region" description="Helical" evidence="7">
    <location>
        <begin position="89"/>
        <end position="119"/>
    </location>
</feature>
<dbReference type="Gene3D" id="1.10.3720.10">
    <property type="entry name" value="MetI-like"/>
    <property type="match status" value="1"/>
</dbReference>
<dbReference type="SUPFAM" id="SSF161098">
    <property type="entry name" value="MetI-like"/>
    <property type="match status" value="1"/>
</dbReference>
<evidence type="ECO:0000256" key="4">
    <source>
        <dbReference type="ARBA" id="ARBA00022692"/>
    </source>
</evidence>
<sequence length="286" mass="30933">MAMTKTAGPVLTNGGVPPFQEGRIKIRVLSKANIAIRLTMLILAVLTIVGFATFNYQGVHLLKGLMSTLANFKTIFFQPQFAHFTLLEAIYQLFITLSLGVLTTLIGAIIALFLGMLAAENLSNKTVSNSIKGFVAVIRAVPTVLWVLIFAVSAGLGSVAAVIGMSFHSISYLTKAYSESFEELNQGTIEALEGCGASWWQIVCQAVLPSSLTSLISWTFIRFEINFGVSVAMGAAAGAGGIGYDMFMDSAFYYNLHEMGVITYLILIVAMLLEFMSIKIKNKVRA</sequence>
<feature type="domain" description="ABC transmembrane type-1" evidence="8">
    <location>
        <begin position="93"/>
        <end position="277"/>
    </location>
</feature>
<feature type="transmembrane region" description="Helical" evidence="7">
    <location>
        <begin position="227"/>
        <end position="247"/>
    </location>
</feature>
<gene>
    <name evidence="9" type="ORF">SAMN02982927_02531</name>
</gene>
<dbReference type="GO" id="GO:0005886">
    <property type="term" value="C:plasma membrane"/>
    <property type="evidence" value="ECO:0007669"/>
    <property type="project" value="UniProtKB-SubCell"/>
</dbReference>
<dbReference type="EMBL" id="FOOY01000018">
    <property type="protein sequence ID" value="SFG71168.1"/>
    <property type="molecule type" value="Genomic_DNA"/>
</dbReference>
<keyword evidence="4 7" id="KW-0812">Transmembrane</keyword>
<evidence type="ECO:0000313" key="9">
    <source>
        <dbReference type="EMBL" id="SFG71168.1"/>
    </source>
</evidence>
<dbReference type="PANTHER" id="PTHR30043">
    <property type="entry name" value="PHOSPHONATES TRANSPORT SYSTEM PERMEASE PROTEIN"/>
    <property type="match status" value="1"/>
</dbReference>
<feature type="transmembrane region" description="Helical" evidence="7">
    <location>
        <begin position="34"/>
        <end position="56"/>
    </location>
</feature>
<comment type="subcellular location">
    <subcellularLocation>
        <location evidence="1 7">Cell membrane</location>
        <topology evidence="1 7">Multi-pass membrane protein</topology>
    </subcellularLocation>
</comment>
<evidence type="ECO:0000256" key="2">
    <source>
        <dbReference type="ARBA" id="ARBA00022448"/>
    </source>
</evidence>
<feature type="transmembrane region" description="Helical" evidence="7">
    <location>
        <begin position="259"/>
        <end position="278"/>
    </location>
</feature>
<dbReference type="CDD" id="cd06261">
    <property type="entry name" value="TM_PBP2"/>
    <property type="match status" value="1"/>
</dbReference>
<dbReference type="InterPro" id="IPR035906">
    <property type="entry name" value="MetI-like_sf"/>
</dbReference>
<organism evidence="9 10">
    <name type="scientific">Sporolactobacillus nakayamae</name>
    <dbReference type="NCBI Taxonomy" id="269670"/>
    <lineage>
        <taxon>Bacteria</taxon>
        <taxon>Bacillati</taxon>
        <taxon>Bacillota</taxon>
        <taxon>Bacilli</taxon>
        <taxon>Bacillales</taxon>
        <taxon>Sporolactobacillaceae</taxon>
        <taxon>Sporolactobacillus</taxon>
    </lineage>
</organism>
<dbReference type="PANTHER" id="PTHR30043:SF1">
    <property type="entry name" value="ABC TRANSPORT SYSTEM PERMEASE PROTEIN P69"/>
    <property type="match status" value="1"/>
</dbReference>
<dbReference type="AlphaFoldDB" id="A0A1I2U221"/>
<dbReference type="Pfam" id="PF00528">
    <property type="entry name" value="BPD_transp_1"/>
    <property type="match status" value="1"/>
</dbReference>
<accession>A0A1I2U221</accession>
<comment type="similarity">
    <text evidence="7">Belongs to the binding-protein-dependent transport system permease family.</text>
</comment>
<evidence type="ECO:0000256" key="1">
    <source>
        <dbReference type="ARBA" id="ARBA00004651"/>
    </source>
</evidence>
<evidence type="ECO:0000313" key="10">
    <source>
        <dbReference type="Proteomes" id="UP000198752"/>
    </source>
</evidence>
<evidence type="ECO:0000256" key="7">
    <source>
        <dbReference type="RuleBase" id="RU363032"/>
    </source>
</evidence>
<name>A0A1I2U221_9BACL</name>
<feature type="transmembrane region" description="Helical" evidence="7">
    <location>
        <begin position="199"/>
        <end position="220"/>
    </location>
</feature>
<protein>
    <submittedName>
        <fullName evidence="9">Phosphonate transport system permease protein</fullName>
    </submittedName>
</protein>
<keyword evidence="6 7" id="KW-0472">Membrane</keyword>
<dbReference type="STRING" id="269670.SAMN02982927_02531"/>
<proteinExistence type="inferred from homology"/>
<evidence type="ECO:0000256" key="3">
    <source>
        <dbReference type="ARBA" id="ARBA00022475"/>
    </source>
</evidence>
<evidence type="ECO:0000256" key="5">
    <source>
        <dbReference type="ARBA" id="ARBA00022989"/>
    </source>
</evidence>